<evidence type="ECO:0000313" key="2">
    <source>
        <dbReference type="EMBL" id="VAV95498.1"/>
    </source>
</evidence>
<proteinExistence type="predicted"/>
<feature type="transmembrane region" description="Helical" evidence="1">
    <location>
        <begin position="29"/>
        <end position="57"/>
    </location>
</feature>
<keyword evidence="1" id="KW-1133">Transmembrane helix</keyword>
<reference evidence="2" key="1">
    <citation type="submission" date="2018-06" db="EMBL/GenBank/DDBJ databases">
        <authorList>
            <person name="Zhirakovskaya E."/>
        </authorList>
    </citation>
    <scope>NUCLEOTIDE SEQUENCE</scope>
</reference>
<organism evidence="2">
    <name type="scientific">hydrothermal vent metagenome</name>
    <dbReference type="NCBI Taxonomy" id="652676"/>
    <lineage>
        <taxon>unclassified sequences</taxon>
        <taxon>metagenomes</taxon>
        <taxon>ecological metagenomes</taxon>
    </lineage>
</organism>
<evidence type="ECO:0000256" key="1">
    <source>
        <dbReference type="SAM" id="Phobius"/>
    </source>
</evidence>
<protein>
    <recommendedName>
        <fullName evidence="3">DUF304 domain-containing protein</fullName>
    </recommendedName>
</protein>
<dbReference type="EMBL" id="UOEE01000204">
    <property type="protein sequence ID" value="VAV95498.1"/>
    <property type="molecule type" value="Genomic_DNA"/>
</dbReference>
<name>A0A3B0S571_9ZZZZ</name>
<feature type="transmembrane region" description="Helical" evidence="1">
    <location>
        <begin position="85"/>
        <end position="107"/>
    </location>
</feature>
<evidence type="ECO:0008006" key="3">
    <source>
        <dbReference type="Google" id="ProtNLM"/>
    </source>
</evidence>
<accession>A0A3B0S571</accession>
<gene>
    <name evidence="2" type="ORF">MNBD_ALPHA06-1463</name>
</gene>
<keyword evidence="1" id="KW-0812">Transmembrane</keyword>
<keyword evidence="1" id="KW-0472">Membrane</keyword>
<sequence>MFESSNQGGLGFQLLSDEKQIWSDKPHKIPLFITAYFVFIILFLGGFFILPMTLVLITKDVSYLANMNMQINGNMVSSDTSLDTIRFALIGVIILFAIHILLVSWYLRFRMSEIYVITTKRGILVRPLFPKAIISLNLQNLTSVSRSGGKHVGTLTFHARGEVAGTGLFRNIFKRPLSFLNINTPEKVENLILQHFGSNKEVP</sequence>
<dbReference type="AlphaFoldDB" id="A0A3B0S571"/>